<dbReference type="InterPro" id="IPR006311">
    <property type="entry name" value="TAT_signal"/>
</dbReference>
<comment type="caution">
    <text evidence="2">The sequence shown here is derived from an EMBL/GenBank/DDBJ whole genome shotgun (WGS) entry which is preliminary data.</text>
</comment>
<keyword evidence="1" id="KW-0732">Signal</keyword>
<feature type="signal peptide" evidence="1">
    <location>
        <begin position="1"/>
        <end position="21"/>
    </location>
</feature>
<keyword evidence="3" id="KW-1185">Reference proteome</keyword>
<feature type="chain" id="PRO_5047395413" evidence="1">
    <location>
        <begin position="22"/>
        <end position="114"/>
    </location>
</feature>
<accession>A0ABN2FXL2</accession>
<name>A0ABN2FXL2_9ACTN</name>
<dbReference type="PROSITE" id="PS51318">
    <property type="entry name" value="TAT"/>
    <property type="match status" value="1"/>
</dbReference>
<sequence>MLRIVRRSVLTSALAMGVALAAIGLAPASASATPPYALVKFSFNCSRVGPVTVTVKGPGVAGSARKVTGTSYFRGRPGLFKIERLANGRIAPKKKYFRITNSSTRRIPVCSTKW</sequence>
<dbReference type="Proteomes" id="UP001500064">
    <property type="component" value="Unassembled WGS sequence"/>
</dbReference>
<gene>
    <name evidence="2" type="ORF">GCM10009733_069130</name>
</gene>
<evidence type="ECO:0000256" key="1">
    <source>
        <dbReference type="SAM" id="SignalP"/>
    </source>
</evidence>
<evidence type="ECO:0000313" key="3">
    <source>
        <dbReference type="Proteomes" id="UP001500064"/>
    </source>
</evidence>
<protein>
    <submittedName>
        <fullName evidence="2">Uncharacterized protein</fullName>
    </submittedName>
</protein>
<reference evidence="2 3" key="1">
    <citation type="journal article" date="2019" name="Int. J. Syst. Evol. Microbiol.">
        <title>The Global Catalogue of Microorganisms (GCM) 10K type strain sequencing project: providing services to taxonomists for standard genome sequencing and annotation.</title>
        <authorList>
            <consortium name="The Broad Institute Genomics Platform"/>
            <consortium name="The Broad Institute Genome Sequencing Center for Infectious Disease"/>
            <person name="Wu L."/>
            <person name="Ma J."/>
        </authorList>
    </citation>
    <scope>NUCLEOTIDE SEQUENCE [LARGE SCALE GENOMIC DNA]</scope>
    <source>
        <strain evidence="2 3">JCM 13929</strain>
    </source>
</reference>
<evidence type="ECO:0000313" key="2">
    <source>
        <dbReference type="EMBL" id="GAA1661614.1"/>
    </source>
</evidence>
<proteinExistence type="predicted"/>
<organism evidence="2 3">
    <name type="scientific">Nonomuraea maheshkhaliensis</name>
    <dbReference type="NCBI Taxonomy" id="419590"/>
    <lineage>
        <taxon>Bacteria</taxon>
        <taxon>Bacillati</taxon>
        <taxon>Actinomycetota</taxon>
        <taxon>Actinomycetes</taxon>
        <taxon>Streptosporangiales</taxon>
        <taxon>Streptosporangiaceae</taxon>
        <taxon>Nonomuraea</taxon>
    </lineage>
</organism>
<dbReference type="RefSeq" id="WP_346110771.1">
    <property type="nucleotide sequence ID" value="NZ_BAAAMU010000065.1"/>
</dbReference>
<dbReference type="EMBL" id="BAAAMU010000065">
    <property type="protein sequence ID" value="GAA1661614.1"/>
    <property type="molecule type" value="Genomic_DNA"/>
</dbReference>